<dbReference type="Proteomes" id="UP000461585">
    <property type="component" value="Unassembled WGS sequence"/>
</dbReference>
<gene>
    <name evidence="2" type="ORF">GXN74_11770</name>
</gene>
<dbReference type="AlphaFoldDB" id="A0A7X5KP20"/>
<dbReference type="Pfam" id="PF05437">
    <property type="entry name" value="AzlD"/>
    <property type="match status" value="1"/>
</dbReference>
<keyword evidence="3" id="KW-1185">Reference proteome</keyword>
<evidence type="ECO:0000256" key="1">
    <source>
        <dbReference type="SAM" id="Phobius"/>
    </source>
</evidence>
<feature type="transmembrane region" description="Helical" evidence="1">
    <location>
        <begin position="92"/>
        <end position="110"/>
    </location>
</feature>
<organism evidence="2 3">
    <name type="scientific">Anaerotalea alkaliphila</name>
    <dbReference type="NCBI Taxonomy" id="2662126"/>
    <lineage>
        <taxon>Bacteria</taxon>
        <taxon>Bacillati</taxon>
        <taxon>Bacillota</taxon>
        <taxon>Clostridia</taxon>
        <taxon>Eubacteriales</taxon>
        <taxon>Anaerotalea</taxon>
    </lineage>
</organism>
<accession>A0A7X5KP20</accession>
<dbReference type="InterPro" id="IPR008407">
    <property type="entry name" value="Brnchd-chn_aa_trnsp_AzlD"/>
</dbReference>
<keyword evidence="1" id="KW-0812">Transmembrane</keyword>
<sequence length="111" mass="12110">MGNGFWETLFLVGAISLGTVLTRALPFWVFPPHKGTPRWVAYLGDVLPYGVVGMLVVYCVKDVSLTAAPHGLPEGLGILFVVLVHLWKRNTLLSIGGGTVVYMLLVQRIFA</sequence>
<evidence type="ECO:0000313" key="2">
    <source>
        <dbReference type="EMBL" id="NDL68418.1"/>
    </source>
</evidence>
<keyword evidence="1" id="KW-1133">Transmembrane helix</keyword>
<feature type="transmembrane region" description="Helical" evidence="1">
    <location>
        <begin position="40"/>
        <end position="60"/>
    </location>
</feature>
<reference evidence="2 3" key="1">
    <citation type="submission" date="2020-01" db="EMBL/GenBank/DDBJ databases">
        <title>Anaeroalcalibacter tamaniensis gen. nov., sp. nov., moderately halophilic strictly anaerobic fermenter bacterium from mud volcano of Taman peninsula.</title>
        <authorList>
            <person name="Frolova A."/>
            <person name="Merkel A.Y."/>
            <person name="Slobodkin A.I."/>
        </authorList>
    </citation>
    <scope>NUCLEOTIDE SEQUENCE [LARGE SCALE GENOMIC DNA]</scope>
    <source>
        <strain evidence="2 3">F-3ap</strain>
    </source>
</reference>
<feature type="transmembrane region" description="Helical" evidence="1">
    <location>
        <begin position="67"/>
        <end position="86"/>
    </location>
</feature>
<name>A0A7X5KP20_9FIRM</name>
<comment type="caution">
    <text evidence="2">The sequence shown here is derived from an EMBL/GenBank/DDBJ whole genome shotgun (WGS) entry which is preliminary data.</text>
</comment>
<dbReference type="EMBL" id="JAAEEH010000039">
    <property type="protein sequence ID" value="NDL68418.1"/>
    <property type="molecule type" value="Genomic_DNA"/>
</dbReference>
<keyword evidence="1" id="KW-0472">Membrane</keyword>
<proteinExistence type="predicted"/>
<protein>
    <submittedName>
        <fullName evidence="2">Branched-chain amino acid transporter AzlD</fullName>
    </submittedName>
</protein>
<dbReference type="RefSeq" id="WP_162371142.1">
    <property type="nucleotide sequence ID" value="NZ_JAAEEH010000039.1"/>
</dbReference>
<dbReference type="PIRSF" id="PIRSF003203">
    <property type="entry name" value="AzlD"/>
    <property type="match status" value="1"/>
</dbReference>
<evidence type="ECO:0000313" key="3">
    <source>
        <dbReference type="Proteomes" id="UP000461585"/>
    </source>
</evidence>